<dbReference type="STRING" id="886293.Sinac_6030"/>
<sequence>MRRQDLVGLDVLVGLTYFNAEGEVLRQEQFHGLIEESEGGMAWVRPSDGGERRWVPAKVSAFRPAPGGTYRLASTGQVVVEPTLLTSWMLTLLNKDEDGKLHYKVEPNFAPLSHSRVPLEWKVNYTMDDGRIRRTIEAFGDEYVGRTLLLGINYTGPDGGLRRQEQIVGTIMVVDLVEGIVVSCDPDGRTVVLPSDPTWVEKAPPAQYRLRSTGQVVTNPDYLADITIRQPD</sequence>
<name>L0DMT9_SINAD</name>
<dbReference type="AlphaFoldDB" id="L0DMT9"/>
<dbReference type="eggNOG" id="ENOG50339X3">
    <property type="taxonomic scope" value="Bacteria"/>
</dbReference>
<evidence type="ECO:0000313" key="2">
    <source>
        <dbReference type="Proteomes" id="UP000010798"/>
    </source>
</evidence>
<dbReference type="KEGG" id="saci:Sinac_6030"/>
<gene>
    <name evidence="1" type="ordered locus">Sinac_6030</name>
</gene>
<organism evidence="1 2">
    <name type="scientific">Singulisphaera acidiphila (strain ATCC BAA-1392 / DSM 18658 / VKM B-2454 / MOB10)</name>
    <dbReference type="NCBI Taxonomy" id="886293"/>
    <lineage>
        <taxon>Bacteria</taxon>
        <taxon>Pseudomonadati</taxon>
        <taxon>Planctomycetota</taxon>
        <taxon>Planctomycetia</taxon>
        <taxon>Isosphaerales</taxon>
        <taxon>Isosphaeraceae</taxon>
        <taxon>Singulisphaera</taxon>
    </lineage>
</organism>
<proteinExistence type="predicted"/>
<protein>
    <submittedName>
        <fullName evidence="1">Uncharacterized protein</fullName>
    </submittedName>
</protein>
<keyword evidence="2" id="KW-1185">Reference proteome</keyword>
<evidence type="ECO:0000313" key="1">
    <source>
        <dbReference type="EMBL" id="AGA30140.1"/>
    </source>
</evidence>
<dbReference type="OrthoDB" id="5196049at2"/>
<dbReference type="HOGENOM" id="CLU_1194245_0_0_0"/>
<dbReference type="RefSeq" id="WP_015249231.1">
    <property type="nucleotide sequence ID" value="NC_019892.1"/>
</dbReference>
<reference evidence="1 2" key="1">
    <citation type="submission" date="2012-02" db="EMBL/GenBank/DDBJ databases">
        <title>Complete sequence of chromosome of Singulisphaera acidiphila DSM 18658.</title>
        <authorList>
            <consortium name="US DOE Joint Genome Institute (JGI-PGF)"/>
            <person name="Lucas S."/>
            <person name="Copeland A."/>
            <person name="Lapidus A."/>
            <person name="Glavina del Rio T."/>
            <person name="Dalin E."/>
            <person name="Tice H."/>
            <person name="Bruce D."/>
            <person name="Goodwin L."/>
            <person name="Pitluck S."/>
            <person name="Peters L."/>
            <person name="Ovchinnikova G."/>
            <person name="Chertkov O."/>
            <person name="Kyrpides N."/>
            <person name="Mavromatis K."/>
            <person name="Ivanova N."/>
            <person name="Brettin T."/>
            <person name="Detter J.C."/>
            <person name="Han C."/>
            <person name="Larimer F."/>
            <person name="Land M."/>
            <person name="Hauser L."/>
            <person name="Markowitz V."/>
            <person name="Cheng J.-F."/>
            <person name="Hugenholtz P."/>
            <person name="Woyke T."/>
            <person name="Wu D."/>
            <person name="Tindall B."/>
            <person name="Pomrenke H."/>
            <person name="Brambilla E."/>
            <person name="Klenk H.-P."/>
            <person name="Eisen J.A."/>
        </authorList>
    </citation>
    <scope>NUCLEOTIDE SEQUENCE [LARGE SCALE GENOMIC DNA]</scope>
    <source>
        <strain evidence="2">ATCC BAA-1392 / DSM 18658 / VKM B-2454 / MOB10</strain>
    </source>
</reference>
<dbReference type="EMBL" id="CP003364">
    <property type="protein sequence ID" value="AGA30140.1"/>
    <property type="molecule type" value="Genomic_DNA"/>
</dbReference>
<accession>L0DMT9</accession>
<dbReference type="Proteomes" id="UP000010798">
    <property type="component" value="Chromosome"/>
</dbReference>